<protein>
    <recommendedName>
        <fullName evidence="1">DUF6879 domain-containing protein</fullName>
    </recommendedName>
</protein>
<name>A0ABU2S4R5_9ACTN</name>
<evidence type="ECO:0000313" key="2">
    <source>
        <dbReference type="EMBL" id="MDT0443902.1"/>
    </source>
</evidence>
<keyword evidence="3" id="KW-1185">Reference proteome</keyword>
<organism evidence="2 3">
    <name type="scientific">Streptomyces johnsoniae</name>
    <dbReference type="NCBI Taxonomy" id="3075532"/>
    <lineage>
        <taxon>Bacteria</taxon>
        <taxon>Bacillati</taxon>
        <taxon>Actinomycetota</taxon>
        <taxon>Actinomycetes</taxon>
        <taxon>Kitasatosporales</taxon>
        <taxon>Streptomycetaceae</taxon>
        <taxon>Streptomyces</taxon>
    </lineage>
</organism>
<dbReference type="Pfam" id="PF21806">
    <property type="entry name" value="DUF6879"/>
    <property type="match status" value="1"/>
</dbReference>
<comment type="caution">
    <text evidence="2">The sequence shown here is derived from an EMBL/GenBank/DDBJ whole genome shotgun (WGS) entry which is preliminary data.</text>
</comment>
<gene>
    <name evidence="2" type="ORF">RM779_15070</name>
</gene>
<evidence type="ECO:0000259" key="1">
    <source>
        <dbReference type="Pfam" id="PF21806"/>
    </source>
</evidence>
<sequence length="175" mass="20428">MAETPSIRELFQKCRRSAWHLEMRDGYMKSDPSYIAWARGERETAEDFDPERRPWLRLMRESTDRGIEVRRARIVSEPVSDYIRFEHHVTDPNVAAGEKVKWLPRRQATDLALPGNDFWLFDEEVLLVHHFDGEGELAPVDAHELVEDPAVIKLCGTAFEAIWSRAVPHEEYRLS</sequence>
<proteinExistence type="predicted"/>
<reference evidence="3" key="1">
    <citation type="submission" date="2023-07" db="EMBL/GenBank/DDBJ databases">
        <title>30 novel species of actinomycetes from the DSMZ collection.</title>
        <authorList>
            <person name="Nouioui I."/>
        </authorList>
    </citation>
    <scope>NUCLEOTIDE SEQUENCE [LARGE SCALE GENOMIC DNA]</scope>
    <source>
        <strain evidence="3">DSM 41886</strain>
    </source>
</reference>
<accession>A0ABU2S4R5</accession>
<dbReference type="Proteomes" id="UP001183615">
    <property type="component" value="Unassembled WGS sequence"/>
</dbReference>
<feature type="domain" description="DUF6879" evidence="1">
    <location>
        <begin position="7"/>
        <end position="173"/>
    </location>
</feature>
<dbReference type="RefSeq" id="WP_311618204.1">
    <property type="nucleotide sequence ID" value="NZ_JAVREV010000007.1"/>
</dbReference>
<dbReference type="InterPro" id="IPR049244">
    <property type="entry name" value="DUF6879"/>
</dbReference>
<evidence type="ECO:0000313" key="3">
    <source>
        <dbReference type="Proteomes" id="UP001183615"/>
    </source>
</evidence>
<dbReference type="EMBL" id="JAVREV010000007">
    <property type="protein sequence ID" value="MDT0443902.1"/>
    <property type="molecule type" value="Genomic_DNA"/>
</dbReference>